<accession>A0ABQ4K910</accession>
<dbReference type="InterPro" id="IPR052395">
    <property type="entry name" value="ET_Ferredoxin"/>
</dbReference>
<feature type="domain" description="4Fe-4S ferredoxin-type" evidence="9">
    <location>
        <begin position="3"/>
        <end position="31"/>
    </location>
</feature>
<evidence type="ECO:0000256" key="6">
    <source>
        <dbReference type="ARBA" id="ARBA00023004"/>
    </source>
</evidence>
<organism evidence="10 11">
    <name type="scientific">Siminovitchia fordii</name>
    <dbReference type="NCBI Taxonomy" id="254759"/>
    <lineage>
        <taxon>Bacteria</taxon>
        <taxon>Bacillati</taxon>
        <taxon>Bacillota</taxon>
        <taxon>Bacilli</taxon>
        <taxon>Bacillales</taxon>
        <taxon>Bacillaceae</taxon>
        <taxon>Siminovitchia</taxon>
    </lineage>
</organism>
<keyword evidence="7 8" id="KW-0411">Iron-sulfur</keyword>
<evidence type="ECO:0000256" key="2">
    <source>
        <dbReference type="ARBA" id="ARBA00022448"/>
    </source>
</evidence>
<evidence type="ECO:0000256" key="8">
    <source>
        <dbReference type="RuleBase" id="RU368020"/>
    </source>
</evidence>
<evidence type="ECO:0000313" key="11">
    <source>
        <dbReference type="Proteomes" id="UP000680279"/>
    </source>
</evidence>
<comment type="cofactor">
    <cofactor evidence="1">
        <name>[4Fe-4S] cluster</name>
        <dbReference type="ChEBI" id="CHEBI:49883"/>
    </cofactor>
</comment>
<dbReference type="Pfam" id="PF13370">
    <property type="entry name" value="Fer4_13"/>
    <property type="match status" value="1"/>
</dbReference>
<sequence>MALYVKVDQDTCIGCGACGEVAPDIFDYNEEGISFSLLDMNVGAVPVPENVVDDLEDARDECPTSSIKVEEEPFSDPALLQNKVV</sequence>
<keyword evidence="3" id="KW-0004">4Fe-4S</keyword>
<evidence type="ECO:0000256" key="1">
    <source>
        <dbReference type="ARBA" id="ARBA00001966"/>
    </source>
</evidence>
<keyword evidence="6 8" id="KW-0408">Iron</keyword>
<protein>
    <recommendedName>
        <fullName evidence="8">Ferredoxin</fullName>
    </recommendedName>
</protein>
<dbReference type="PANTHER" id="PTHR39163:SF1">
    <property type="entry name" value="FERREDOXIN"/>
    <property type="match status" value="1"/>
</dbReference>
<keyword evidence="5 8" id="KW-0249">Electron transport</keyword>
<keyword evidence="2 8" id="KW-0813">Transport</keyword>
<evidence type="ECO:0000256" key="5">
    <source>
        <dbReference type="ARBA" id="ARBA00022982"/>
    </source>
</evidence>
<keyword evidence="11" id="KW-1185">Reference proteome</keyword>
<dbReference type="EMBL" id="BOQT01000014">
    <property type="protein sequence ID" value="GIN22201.1"/>
    <property type="molecule type" value="Genomic_DNA"/>
</dbReference>
<evidence type="ECO:0000259" key="9">
    <source>
        <dbReference type="PROSITE" id="PS51379"/>
    </source>
</evidence>
<evidence type="ECO:0000256" key="7">
    <source>
        <dbReference type="ARBA" id="ARBA00023014"/>
    </source>
</evidence>
<name>A0ABQ4K910_9BACI</name>
<comment type="function">
    <text evidence="8">Ferredoxins are iron-sulfur proteins that transfer electrons in a wide variety of metabolic reactions.</text>
</comment>
<evidence type="ECO:0000256" key="4">
    <source>
        <dbReference type="ARBA" id="ARBA00022723"/>
    </source>
</evidence>
<dbReference type="PRINTS" id="PR00352">
    <property type="entry name" value="3FE4SFRDOXIN"/>
</dbReference>
<dbReference type="InterPro" id="IPR001080">
    <property type="entry name" value="3Fe4S_ferredoxin"/>
</dbReference>
<dbReference type="PANTHER" id="PTHR39163">
    <property type="entry name" value="FERREDOXIN"/>
    <property type="match status" value="1"/>
</dbReference>
<dbReference type="SUPFAM" id="SSF54862">
    <property type="entry name" value="4Fe-4S ferredoxins"/>
    <property type="match status" value="1"/>
</dbReference>
<gene>
    <name evidence="10" type="ORF">J1TS3_33350</name>
</gene>
<evidence type="ECO:0000313" key="10">
    <source>
        <dbReference type="EMBL" id="GIN22201.1"/>
    </source>
</evidence>
<dbReference type="PROSITE" id="PS51379">
    <property type="entry name" value="4FE4S_FER_2"/>
    <property type="match status" value="1"/>
</dbReference>
<dbReference type="Gene3D" id="3.30.70.20">
    <property type="match status" value="1"/>
</dbReference>
<dbReference type="InterPro" id="IPR017896">
    <property type="entry name" value="4Fe4S_Fe-S-bd"/>
</dbReference>
<keyword evidence="4 8" id="KW-0479">Metal-binding</keyword>
<proteinExistence type="predicted"/>
<dbReference type="Proteomes" id="UP000680279">
    <property type="component" value="Unassembled WGS sequence"/>
</dbReference>
<comment type="caution">
    <text evidence="10">The sequence shown here is derived from an EMBL/GenBank/DDBJ whole genome shotgun (WGS) entry which is preliminary data.</text>
</comment>
<evidence type="ECO:0000256" key="3">
    <source>
        <dbReference type="ARBA" id="ARBA00022485"/>
    </source>
</evidence>
<dbReference type="RefSeq" id="WP_018708972.1">
    <property type="nucleotide sequence ID" value="NZ_BOQT01000014.1"/>
</dbReference>
<reference evidence="10 11" key="1">
    <citation type="submission" date="2021-03" db="EMBL/GenBank/DDBJ databases">
        <title>Antimicrobial resistance genes in bacteria isolated from Japanese honey, and their potential for conferring macrolide and lincosamide resistance in the American foulbrood pathogen Paenibacillus larvae.</title>
        <authorList>
            <person name="Okamoto M."/>
            <person name="Kumagai M."/>
            <person name="Kanamori H."/>
            <person name="Takamatsu D."/>
        </authorList>
    </citation>
    <scope>NUCLEOTIDE SEQUENCE [LARGE SCALE GENOMIC DNA]</scope>
    <source>
        <strain evidence="10 11">J1TS3</strain>
    </source>
</reference>